<organism evidence="1">
    <name type="scientific">marine sediment metagenome</name>
    <dbReference type="NCBI Taxonomy" id="412755"/>
    <lineage>
        <taxon>unclassified sequences</taxon>
        <taxon>metagenomes</taxon>
        <taxon>ecological metagenomes</taxon>
    </lineage>
</organism>
<proteinExistence type="predicted"/>
<dbReference type="EMBL" id="BART01010922">
    <property type="protein sequence ID" value="GAG78555.1"/>
    <property type="molecule type" value="Genomic_DNA"/>
</dbReference>
<name>X1A8D7_9ZZZZ</name>
<reference evidence="1" key="1">
    <citation type="journal article" date="2014" name="Front. Microbiol.">
        <title>High frequency of phylogenetically diverse reductive dehalogenase-homologous genes in deep subseafloor sedimentary metagenomes.</title>
        <authorList>
            <person name="Kawai M."/>
            <person name="Futagami T."/>
            <person name="Toyoda A."/>
            <person name="Takaki Y."/>
            <person name="Nishi S."/>
            <person name="Hori S."/>
            <person name="Arai W."/>
            <person name="Tsubouchi T."/>
            <person name="Morono Y."/>
            <person name="Uchiyama I."/>
            <person name="Ito T."/>
            <person name="Fujiyama A."/>
            <person name="Inagaki F."/>
            <person name="Takami H."/>
        </authorList>
    </citation>
    <scope>NUCLEOTIDE SEQUENCE</scope>
    <source>
        <strain evidence="1">Expedition CK06-06</strain>
    </source>
</reference>
<feature type="non-terminal residue" evidence="1">
    <location>
        <position position="88"/>
    </location>
</feature>
<accession>X1A8D7</accession>
<protein>
    <submittedName>
        <fullName evidence="1">Uncharacterized protein</fullName>
    </submittedName>
</protein>
<gene>
    <name evidence="1" type="ORF">S01H4_23517</name>
</gene>
<sequence length="88" mass="10243">MSIDKKEGRYSDIIGRKCFIGLTGKNNKMHLLGCNRKNAIKEATNIANKKRTDVLILKEVAGIRFVSEQELKEIEETLKEKFKRSRYR</sequence>
<dbReference type="AlphaFoldDB" id="X1A8D7"/>
<evidence type="ECO:0000313" key="1">
    <source>
        <dbReference type="EMBL" id="GAG78555.1"/>
    </source>
</evidence>
<comment type="caution">
    <text evidence="1">The sequence shown here is derived from an EMBL/GenBank/DDBJ whole genome shotgun (WGS) entry which is preliminary data.</text>
</comment>